<feature type="non-terminal residue" evidence="1">
    <location>
        <position position="1"/>
    </location>
</feature>
<name>A0A382ZHV6_9ZZZZ</name>
<dbReference type="PANTHER" id="PTHR43199">
    <property type="entry name" value="GLUTATHIONE HYDROLASE"/>
    <property type="match status" value="1"/>
</dbReference>
<dbReference type="AlphaFoldDB" id="A0A382ZHV6"/>
<accession>A0A382ZHV6</accession>
<dbReference type="PANTHER" id="PTHR43199:SF1">
    <property type="entry name" value="GLUTATHIONE HYDROLASE PROENZYME"/>
    <property type="match status" value="1"/>
</dbReference>
<dbReference type="PRINTS" id="PR01210">
    <property type="entry name" value="GGTRANSPTASE"/>
</dbReference>
<dbReference type="Gene3D" id="1.10.246.130">
    <property type="match status" value="1"/>
</dbReference>
<organism evidence="1">
    <name type="scientific">marine metagenome</name>
    <dbReference type="NCBI Taxonomy" id="408172"/>
    <lineage>
        <taxon>unclassified sequences</taxon>
        <taxon>metagenomes</taxon>
        <taxon>ecological metagenomes</taxon>
    </lineage>
</organism>
<feature type="non-terminal residue" evidence="1">
    <location>
        <position position="257"/>
    </location>
</feature>
<evidence type="ECO:0008006" key="2">
    <source>
        <dbReference type="Google" id="ProtNLM"/>
    </source>
</evidence>
<dbReference type="InterPro" id="IPR043138">
    <property type="entry name" value="GGT_lsub"/>
</dbReference>
<dbReference type="EMBL" id="UINC01184056">
    <property type="protein sequence ID" value="SVD95094.1"/>
    <property type="molecule type" value="Genomic_DNA"/>
</dbReference>
<dbReference type="SUPFAM" id="SSF56235">
    <property type="entry name" value="N-terminal nucleophile aminohydrolases (Ntn hydrolases)"/>
    <property type="match status" value="1"/>
</dbReference>
<protein>
    <recommendedName>
        <fullName evidence="2">Gamma-glutamyltransferase</fullName>
    </recommendedName>
</protein>
<reference evidence="1" key="1">
    <citation type="submission" date="2018-05" db="EMBL/GenBank/DDBJ databases">
        <authorList>
            <person name="Lanie J.A."/>
            <person name="Ng W.-L."/>
            <person name="Kazmierczak K.M."/>
            <person name="Andrzejewski T.M."/>
            <person name="Davidsen T.M."/>
            <person name="Wayne K.J."/>
            <person name="Tettelin H."/>
            <person name="Glass J.I."/>
            <person name="Rusch D."/>
            <person name="Podicherti R."/>
            <person name="Tsui H.-C.T."/>
            <person name="Winkler M.E."/>
        </authorList>
    </citation>
    <scope>NUCLEOTIDE SEQUENCE</scope>
</reference>
<proteinExistence type="predicted"/>
<gene>
    <name evidence="1" type="ORF">METZ01_LOCUS447948</name>
</gene>
<sequence>AKIDMFMKDDGKVMSFMEAVPSGKAVGTPGIVALYETAHKAYGLLPWTMLFEDAINLSKNGFIVSPRLASYVELAEKRGRLSKNPLTKKYFYPNGVKIKSGDLLKNPEYANTLKAIAKEGAIAFYNSNIAKEIVSAVNADPHPGEMTLVDLKNYNAVLRPVICGSFRDMKICTTSPPSSGGAQIMIAGLYDQLINNESNESKKISAFIDAQRLAYADRDHFFGDPDEVSIPLKALLDPKYIKARAKQKFLPGAIPTP</sequence>
<dbReference type="InterPro" id="IPR051792">
    <property type="entry name" value="GGT_bact"/>
</dbReference>
<dbReference type="InterPro" id="IPR029055">
    <property type="entry name" value="Ntn_hydrolases_N"/>
</dbReference>
<dbReference type="Pfam" id="PF01019">
    <property type="entry name" value="G_glu_transpept"/>
    <property type="match status" value="1"/>
</dbReference>
<evidence type="ECO:0000313" key="1">
    <source>
        <dbReference type="EMBL" id="SVD95094.1"/>
    </source>
</evidence>